<name>A0ABR3X8R6_9PEZI</name>
<evidence type="ECO:0000313" key="2">
    <source>
        <dbReference type="EMBL" id="KAL1871993.1"/>
    </source>
</evidence>
<keyword evidence="3" id="KW-1185">Reference proteome</keyword>
<feature type="region of interest" description="Disordered" evidence="1">
    <location>
        <begin position="137"/>
        <end position="178"/>
    </location>
</feature>
<evidence type="ECO:0000256" key="1">
    <source>
        <dbReference type="SAM" id="MobiDB-lite"/>
    </source>
</evidence>
<dbReference type="Proteomes" id="UP001586593">
    <property type="component" value="Unassembled WGS sequence"/>
</dbReference>
<accession>A0ABR3X8R6</accession>
<evidence type="ECO:0000313" key="3">
    <source>
        <dbReference type="Proteomes" id="UP001586593"/>
    </source>
</evidence>
<comment type="caution">
    <text evidence="2">The sequence shown here is derived from an EMBL/GenBank/DDBJ whole genome shotgun (WGS) entry which is preliminary data.</text>
</comment>
<proteinExistence type="predicted"/>
<feature type="compositionally biased region" description="Basic residues" evidence="1">
    <location>
        <begin position="166"/>
        <end position="178"/>
    </location>
</feature>
<gene>
    <name evidence="2" type="ORF">VTK73DRAFT_1782</name>
</gene>
<sequence>MAHPTHSEGREKRKYYQIIRTAAALTGLRVWYIRRLTHATTSALGEKLDDVPHFSVYADKSVDEPSGEDYDFEGHIYTLNDEKGDPIRLLHYEGFEYQAAEDPAPIWLWSTHDNEDVFKVHPDDTYYDEIEGIGQEHRWEDWEGAEGGASGDVAEGPAGGAGPEKTKRKRRRRKGKKP</sequence>
<organism evidence="2 3">
    <name type="scientific">Phialemonium thermophilum</name>
    <dbReference type="NCBI Taxonomy" id="223376"/>
    <lineage>
        <taxon>Eukaryota</taxon>
        <taxon>Fungi</taxon>
        <taxon>Dikarya</taxon>
        <taxon>Ascomycota</taxon>
        <taxon>Pezizomycotina</taxon>
        <taxon>Sordariomycetes</taxon>
        <taxon>Sordariomycetidae</taxon>
        <taxon>Cephalothecales</taxon>
        <taxon>Cephalothecaceae</taxon>
        <taxon>Phialemonium</taxon>
    </lineage>
</organism>
<protein>
    <submittedName>
        <fullName evidence="2">Uncharacterized protein</fullName>
    </submittedName>
</protein>
<dbReference type="EMBL" id="JAZHXJ010000146">
    <property type="protein sequence ID" value="KAL1871993.1"/>
    <property type="molecule type" value="Genomic_DNA"/>
</dbReference>
<reference evidence="2 3" key="1">
    <citation type="journal article" date="2024" name="Commun. Biol.">
        <title>Comparative genomic analysis of thermophilic fungi reveals convergent evolutionary adaptations and gene losses.</title>
        <authorList>
            <person name="Steindorff A.S."/>
            <person name="Aguilar-Pontes M.V."/>
            <person name="Robinson A.J."/>
            <person name="Andreopoulos B."/>
            <person name="LaButti K."/>
            <person name="Kuo A."/>
            <person name="Mondo S."/>
            <person name="Riley R."/>
            <person name="Otillar R."/>
            <person name="Haridas S."/>
            <person name="Lipzen A."/>
            <person name="Grimwood J."/>
            <person name="Schmutz J."/>
            <person name="Clum A."/>
            <person name="Reid I.D."/>
            <person name="Moisan M.C."/>
            <person name="Butler G."/>
            <person name="Nguyen T.T.M."/>
            <person name="Dewar K."/>
            <person name="Conant G."/>
            <person name="Drula E."/>
            <person name="Henrissat B."/>
            <person name="Hansel C."/>
            <person name="Singer S."/>
            <person name="Hutchinson M.I."/>
            <person name="de Vries R.P."/>
            <person name="Natvig D.O."/>
            <person name="Powell A.J."/>
            <person name="Tsang A."/>
            <person name="Grigoriev I.V."/>
        </authorList>
    </citation>
    <scope>NUCLEOTIDE SEQUENCE [LARGE SCALE GENOMIC DNA]</scope>
    <source>
        <strain evidence="2 3">ATCC 24622</strain>
    </source>
</reference>